<reference evidence="2" key="1">
    <citation type="submission" date="2013-05" db="EMBL/GenBank/DDBJ databases">
        <authorList>
            <person name="Yim A.K.Y."/>
            <person name="Chan T.F."/>
            <person name="Ji K.M."/>
            <person name="Liu X.Y."/>
            <person name="Zhou J.W."/>
            <person name="Li R.Q."/>
            <person name="Yang K.Y."/>
            <person name="Li J."/>
            <person name="Li M."/>
            <person name="Law P.T.W."/>
            <person name="Wu Y.L."/>
            <person name="Cai Z.L."/>
            <person name="Qin H."/>
            <person name="Bao Y."/>
            <person name="Leung R.K.K."/>
            <person name="Ng P.K.S."/>
            <person name="Zou J."/>
            <person name="Zhong X.J."/>
            <person name="Ran P.X."/>
            <person name="Zhong N.S."/>
            <person name="Liu Z.G."/>
            <person name="Tsui S.K.W."/>
        </authorList>
    </citation>
    <scope>NUCLEOTIDE SEQUENCE</scope>
    <source>
        <strain evidence="2">Derf</strain>
        <tissue evidence="2">Whole organism</tissue>
    </source>
</reference>
<dbReference type="AlphaFoldDB" id="A0A922KYA5"/>
<comment type="caution">
    <text evidence="2">The sequence shown here is derived from an EMBL/GenBank/DDBJ whole genome shotgun (WGS) entry which is preliminary data.</text>
</comment>
<name>A0A922KYA5_DERFA</name>
<accession>A0A922KYA5</accession>
<gene>
    <name evidence="2" type="ORF">DERF_010597</name>
</gene>
<dbReference type="EMBL" id="ASGP02000005">
    <property type="protein sequence ID" value="KAH9505825.1"/>
    <property type="molecule type" value="Genomic_DNA"/>
</dbReference>
<proteinExistence type="predicted"/>
<keyword evidence="3" id="KW-1185">Reference proteome</keyword>
<feature type="region of interest" description="Disordered" evidence="1">
    <location>
        <begin position="1"/>
        <end position="26"/>
    </location>
</feature>
<evidence type="ECO:0000313" key="2">
    <source>
        <dbReference type="EMBL" id="KAH9505825.1"/>
    </source>
</evidence>
<dbReference type="Proteomes" id="UP000790347">
    <property type="component" value="Unassembled WGS sequence"/>
</dbReference>
<evidence type="ECO:0000313" key="3">
    <source>
        <dbReference type="Proteomes" id="UP000790347"/>
    </source>
</evidence>
<evidence type="ECO:0000256" key="1">
    <source>
        <dbReference type="SAM" id="MobiDB-lite"/>
    </source>
</evidence>
<reference evidence="2" key="2">
    <citation type="journal article" date="2022" name="Res Sq">
        <title>Comparative Genomics Reveals Insights into the Divergent Evolution of Astigmatic Mites and Household Pest Adaptations.</title>
        <authorList>
            <person name="Xiong Q."/>
            <person name="Wan A.T.-Y."/>
            <person name="Liu X.-Y."/>
            <person name="Fung C.S.-H."/>
            <person name="Xiao X."/>
            <person name="Malainual N."/>
            <person name="Hou J."/>
            <person name="Wang L."/>
            <person name="Wang M."/>
            <person name="Yang K."/>
            <person name="Cui Y."/>
            <person name="Leung E."/>
            <person name="Nong W."/>
            <person name="Shin S.-K."/>
            <person name="Au S."/>
            <person name="Jeong K.Y."/>
            <person name="Chew F.T."/>
            <person name="Hui J."/>
            <person name="Leung T.F."/>
            <person name="Tungtrongchitr A."/>
            <person name="Zhong N."/>
            <person name="Liu Z."/>
            <person name="Tsui S."/>
        </authorList>
    </citation>
    <scope>NUCLEOTIDE SEQUENCE</scope>
    <source>
        <strain evidence="2">Derf</strain>
        <tissue evidence="2">Whole organism</tissue>
    </source>
</reference>
<organism evidence="2 3">
    <name type="scientific">Dermatophagoides farinae</name>
    <name type="common">American house dust mite</name>
    <dbReference type="NCBI Taxonomy" id="6954"/>
    <lineage>
        <taxon>Eukaryota</taxon>
        <taxon>Metazoa</taxon>
        <taxon>Ecdysozoa</taxon>
        <taxon>Arthropoda</taxon>
        <taxon>Chelicerata</taxon>
        <taxon>Arachnida</taxon>
        <taxon>Acari</taxon>
        <taxon>Acariformes</taxon>
        <taxon>Sarcoptiformes</taxon>
        <taxon>Astigmata</taxon>
        <taxon>Psoroptidia</taxon>
        <taxon>Analgoidea</taxon>
        <taxon>Pyroglyphidae</taxon>
        <taxon>Dermatophagoidinae</taxon>
        <taxon>Dermatophagoides</taxon>
    </lineage>
</organism>
<sequence>MGLDTAGSNRIDRGHTEQPPSPPPPPSRMCLYIMLIHFIPLIETTETTTYKKRSTINYLALVHNESIVHKNGNGFSTNLTDLSLLTGSICSNNAKLNDDHHDDGDGQTPTDNNKSLDLPFILDDITLEQLLDIPHWSEELKQVEFKTIEQFENALIQWEDILQQVLECYDYNTFGSYVDFYHSYHKSNSNLTDFILNYQAKITTESMSCVAQSLMLMQCLSTKDNLYGSNFSLVSCEEMIMIMTAAENGEGKSLQTKYQLDAKDNVKEHVLVCLKFHIIDNNRFGYVLLDPGYHISRPIIVMNDCLFPHTGWFNASKNQKVCKDYCYQIINDQYIAWKVRETKIDDPTEVMKQYVNIIYIKKEFIKYASVTEKRACIFSLKSYVIRNRKGAIAGFYSWIEQKNLTIFYEEENGKRITNKFHIKDLDEPNVRLCLEKVATYSKEPKDYESFICLLANYRQSLYDEEFCFDLCEIDKWIEED</sequence>
<protein>
    <submittedName>
        <fullName evidence="2">Uncharacterized protein</fullName>
    </submittedName>
</protein>